<protein>
    <submittedName>
        <fullName evidence="2">Uncharacterized protein</fullName>
    </submittedName>
</protein>
<reference evidence="2 3" key="1">
    <citation type="submission" date="2014-02" db="EMBL/GenBank/DDBJ databases">
        <title>The small core and large imbalanced accessory genome model reveals a collaborative survival strategy of Sorangium cellulosum strains in nature.</title>
        <authorList>
            <person name="Han K."/>
            <person name="Peng R."/>
            <person name="Blom J."/>
            <person name="Li Y.-Z."/>
        </authorList>
    </citation>
    <scope>NUCLEOTIDE SEQUENCE [LARGE SCALE GENOMIC DNA]</scope>
    <source>
        <strain evidence="2 3">So0011-07</strain>
    </source>
</reference>
<organism evidence="2 3">
    <name type="scientific">Sorangium cellulosum</name>
    <name type="common">Polyangium cellulosum</name>
    <dbReference type="NCBI Taxonomy" id="56"/>
    <lineage>
        <taxon>Bacteria</taxon>
        <taxon>Pseudomonadati</taxon>
        <taxon>Myxococcota</taxon>
        <taxon>Polyangia</taxon>
        <taxon>Polyangiales</taxon>
        <taxon>Polyangiaceae</taxon>
        <taxon>Sorangium</taxon>
    </lineage>
</organism>
<feature type="non-terminal residue" evidence="2">
    <location>
        <position position="186"/>
    </location>
</feature>
<feature type="compositionally biased region" description="Basic and acidic residues" evidence="1">
    <location>
        <begin position="57"/>
        <end position="78"/>
    </location>
</feature>
<name>A0A150R2X7_SORCE</name>
<dbReference type="Proteomes" id="UP000075635">
    <property type="component" value="Unassembled WGS sequence"/>
</dbReference>
<dbReference type="EMBL" id="JEMB01003312">
    <property type="protein sequence ID" value="KYF74168.1"/>
    <property type="molecule type" value="Genomic_DNA"/>
</dbReference>
<evidence type="ECO:0000313" key="3">
    <source>
        <dbReference type="Proteomes" id="UP000075635"/>
    </source>
</evidence>
<sequence>MRRIRRDATKVWHNPELHTAYGRGQPNSAGLPRPTQTGEDRKAAKQHRAALEALFSPRKEPEADDGKGGRIKSGRDAASKTPGRIVLAPPPQSDPKAVERQRLLSKLLCASGRPNISKAANDFLRAGHTFPAEQDVYLQLLEHSDEQRIQQAIDELSGILVGELPKRKTVLESRLRRIEEFAEEPA</sequence>
<evidence type="ECO:0000313" key="2">
    <source>
        <dbReference type="EMBL" id="KYF74168.1"/>
    </source>
</evidence>
<accession>A0A150R2X7</accession>
<gene>
    <name evidence="2" type="ORF">BE17_34835</name>
</gene>
<dbReference type="AlphaFoldDB" id="A0A150R2X7"/>
<proteinExistence type="predicted"/>
<comment type="caution">
    <text evidence="2">The sequence shown here is derived from an EMBL/GenBank/DDBJ whole genome shotgun (WGS) entry which is preliminary data.</text>
</comment>
<feature type="region of interest" description="Disordered" evidence="1">
    <location>
        <begin position="1"/>
        <end position="97"/>
    </location>
</feature>
<evidence type="ECO:0000256" key="1">
    <source>
        <dbReference type="SAM" id="MobiDB-lite"/>
    </source>
</evidence>
<feature type="compositionally biased region" description="Basic and acidic residues" evidence="1">
    <location>
        <begin position="1"/>
        <end position="16"/>
    </location>
</feature>